<name>A0A4P7NAS0_PYROR</name>
<reference evidence="1 2" key="1">
    <citation type="journal article" date="2019" name="Mol. Biol. Evol.">
        <title>Blast fungal genomes show frequent chromosomal changes, gene gains and losses, and effector gene turnover.</title>
        <authorList>
            <person name="Gomez Luciano L.B."/>
            <person name="Jason Tsai I."/>
            <person name="Chuma I."/>
            <person name="Tosa Y."/>
            <person name="Chen Y.H."/>
            <person name="Li J.Y."/>
            <person name="Li M.Y."/>
            <person name="Jade Lu M.Y."/>
            <person name="Nakayashiki H."/>
            <person name="Li W.H."/>
        </authorList>
    </citation>
    <scope>NUCLEOTIDE SEQUENCE [LARGE SCALE GENOMIC DNA]</scope>
    <source>
        <strain evidence="1">MZ5-1-6</strain>
    </source>
</reference>
<dbReference type="EMBL" id="CP034206">
    <property type="protein sequence ID" value="QBZ58146.1"/>
    <property type="molecule type" value="Genomic_DNA"/>
</dbReference>
<sequence>MTAAMWNQVTRGTVGYPHLAVYKTAKGSQGLTEVGGQDESNYHPCENFSNSNHQWGFLVGGQSK</sequence>
<proteinExistence type="predicted"/>
<accession>A0A4P7NAS0</accession>
<gene>
    <name evidence="1" type="ORF">PoMZ_03087</name>
</gene>
<evidence type="ECO:0000313" key="2">
    <source>
        <dbReference type="Proteomes" id="UP000294847"/>
    </source>
</evidence>
<dbReference type="AlphaFoldDB" id="A0A4P7NAS0"/>
<dbReference type="Proteomes" id="UP000294847">
    <property type="component" value="Chromosome 3"/>
</dbReference>
<evidence type="ECO:0000313" key="1">
    <source>
        <dbReference type="EMBL" id="QBZ58146.1"/>
    </source>
</evidence>
<organism evidence="1 2">
    <name type="scientific">Pyricularia oryzae</name>
    <name type="common">Rice blast fungus</name>
    <name type="synonym">Magnaporthe oryzae</name>
    <dbReference type="NCBI Taxonomy" id="318829"/>
    <lineage>
        <taxon>Eukaryota</taxon>
        <taxon>Fungi</taxon>
        <taxon>Dikarya</taxon>
        <taxon>Ascomycota</taxon>
        <taxon>Pezizomycotina</taxon>
        <taxon>Sordariomycetes</taxon>
        <taxon>Sordariomycetidae</taxon>
        <taxon>Magnaporthales</taxon>
        <taxon>Pyriculariaceae</taxon>
        <taxon>Pyricularia</taxon>
    </lineage>
</organism>
<protein>
    <submittedName>
        <fullName evidence="1">Uncharacterized protein</fullName>
    </submittedName>
</protein>